<dbReference type="PANTHER" id="PTHR43199">
    <property type="entry name" value="GLUTATHIONE HYDROLASE"/>
    <property type="match status" value="1"/>
</dbReference>
<name>A0A0F9C1M9_9ZZZZ</name>
<organism evidence="3">
    <name type="scientific">marine sediment metagenome</name>
    <dbReference type="NCBI Taxonomy" id="412755"/>
    <lineage>
        <taxon>unclassified sequences</taxon>
        <taxon>metagenomes</taxon>
        <taxon>ecological metagenomes</taxon>
    </lineage>
</organism>
<feature type="region of interest" description="Disordered" evidence="1">
    <location>
        <begin position="1"/>
        <end position="26"/>
    </location>
</feature>
<dbReference type="InterPro" id="IPR029055">
    <property type="entry name" value="Ntn_hydrolases_N"/>
</dbReference>
<evidence type="ECO:0000259" key="2">
    <source>
        <dbReference type="Pfam" id="PF00149"/>
    </source>
</evidence>
<evidence type="ECO:0000256" key="1">
    <source>
        <dbReference type="SAM" id="MobiDB-lite"/>
    </source>
</evidence>
<dbReference type="SUPFAM" id="SSF56300">
    <property type="entry name" value="Metallo-dependent phosphatases"/>
    <property type="match status" value="1"/>
</dbReference>
<dbReference type="InterPro" id="IPR029052">
    <property type="entry name" value="Metallo-depent_PP-like"/>
</dbReference>
<dbReference type="SUPFAM" id="SSF56235">
    <property type="entry name" value="N-terminal nucleophile aminohydrolases (Ntn hydrolases)"/>
    <property type="match status" value="1"/>
</dbReference>
<dbReference type="AlphaFoldDB" id="A0A0F9C1M9"/>
<feature type="non-terminal residue" evidence="3">
    <location>
        <position position="429"/>
    </location>
</feature>
<dbReference type="Pfam" id="PF01019">
    <property type="entry name" value="G_glu_transpept"/>
    <property type="match status" value="1"/>
</dbReference>
<evidence type="ECO:0000313" key="3">
    <source>
        <dbReference type="EMBL" id="KKK90566.1"/>
    </source>
</evidence>
<feature type="domain" description="Calcineurin-like phosphoesterase" evidence="2">
    <location>
        <begin position="169"/>
        <end position="279"/>
    </location>
</feature>
<protein>
    <recommendedName>
        <fullName evidence="2">Calcineurin-like phosphoesterase domain-containing protein</fullName>
    </recommendedName>
</protein>
<dbReference type="Gene3D" id="1.10.246.130">
    <property type="match status" value="1"/>
</dbReference>
<comment type="caution">
    <text evidence="3">The sequence shown here is derived from an EMBL/GenBank/DDBJ whole genome shotgun (WGS) entry which is preliminary data.</text>
</comment>
<proteinExistence type="predicted"/>
<dbReference type="InterPro" id="IPR004843">
    <property type="entry name" value="Calcineurin-like_PHP"/>
</dbReference>
<reference evidence="3" key="1">
    <citation type="journal article" date="2015" name="Nature">
        <title>Complex archaea that bridge the gap between prokaryotes and eukaryotes.</title>
        <authorList>
            <person name="Spang A."/>
            <person name="Saw J.H."/>
            <person name="Jorgensen S.L."/>
            <person name="Zaremba-Niedzwiedzka K."/>
            <person name="Martijn J."/>
            <person name="Lind A.E."/>
            <person name="van Eijk R."/>
            <person name="Schleper C."/>
            <person name="Guy L."/>
            <person name="Ettema T.J."/>
        </authorList>
    </citation>
    <scope>NUCLEOTIDE SEQUENCE</scope>
</reference>
<sequence>TGVDGPASFRCSPRSSNIARALPDTGPIEGTAEKLDNLVAWLASLREFKAEVPQLKKLDKASLPDPKPVRDAVGQSEALQSFLDKQDRLKPAVPGLEQALATTEPEPLSVREAVNKTEALQTFLDKQDRLEGAVPELEQDLATTARLAPKTSTQSTACTWRVEMPRLAFLFRTDVHTSDKNPASWKADYAAEIWSNLEQIGELARKHKVVAVLDGGDFFHVKASTRNSHALVAQTADVHREYPCPVYLVPGNHDIAYNNLDTLERQQPLRVLFSTGVFRRLGEATFDSVGSRYERLADEGPESIYGRESAERICEWVCERGGALAPADFAAYEVIERPPVEAAYRGRRVLTNPPPSTGGILIAYALDLLGRLGDPRGLGEPDDLSLLAEVMEEAQGVRTDEFHDALKDPDFAERFLAGSHIEEARATIM</sequence>
<dbReference type="Pfam" id="PF00149">
    <property type="entry name" value="Metallophos"/>
    <property type="match status" value="1"/>
</dbReference>
<dbReference type="PANTHER" id="PTHR43199:SF1">
    <property type="entry name" value="GLUTATHIONE HYDROLASE PROENZYME"/>
    <property type="match status" value="1"/>
</dbReference>
<dbReference type="GO" id="GO:0016787">
    <property type="term" value="F:hydrolase activity"/>
    <property type="evidence" value="ECO:0007669"/>
    <property type="project" value="InterPro"/>
</dbReference>
<accession>A0A0F9C1M9</accession>
<dbReference type="Gene3D" id="3.60.21.10">
    <property type="match status" value="1"/>
</dbReference>
<dbReference type="EMBL" id="LAZR01049043">
    <property type="protein sequence ID" value="KKK90566.1"/>
    <property type="molecule type" value="Genomic_DNA"/>
</dbReference>
<gene>
    <name evidence="3" type="ORF">LCGC14_2721720</name>
</gene>
<dbReference type="InterPro" id="IPR051792">
    <property type="entry name" value="GGT_bact"/>
</dbReference>
<dbReference type="InterPro" id="IPR043138">
    <property type="entry name" value="GGT_lsub"/>
</dbReference>
<feature type="non-terminal residue" evidence="3">
    <location>
        <position position="1"/>
    </location>
</feature>